<feature type="compositionally biased region" description="Pro residues" evidence="11">
    <location>
        <begin position="105"/>
        <end position="119"/>
    </location>
</feature>
<dbReference type="PIRSF" id="PIRSF037969">
    <property type="entry name" value="U1_snRNP-C"/>
    <property type="match status" value="1"/>
</dbReference>
<comment type="subunit">
    <text evidence="9">U1 snRNP is composed of the 7 core Sm proteins B/B', D1, D2, D3, E, F and G that assemble in a heptameric protein ring on the Sm site of the small nuclear RNA to form the core snRNP, and at least 3 U1 snRNP-specific proteins U1-70K, U1-A and U1-C. U1-C interacts with U1 snRNA and the 5' splice-site region of the pre-mRNA.</text>
</comment>
<evidence type="ECO:0000313" key="14">
    <source>
        <dbReference type="Proteomes" id="UP000031668"/>
    </source>
</evidence>
<keyword evidence="3 9" id="KW-0863">Zinc-finger</keyword>
<dbReference type="GO" id="GO:0000387">
    <property type="term" value="P:spliceosomal snRNP assembly"/>
    <property type="evidence" value="ECO:0007669"/>
    <property type="project" value="UniProtKB-UniRule"/>
</dbReference>
<dbReference type="AlphaFoldDB" id="A0A0C2IJW3"/>
<feature type="domain" description="Matrin-type" evidence="12">
    <location>
        <begin position="4"/>
        <end position="36"/>
    </location>
</feature>
<keyword evidence="5 9" id="KW-0694">RNA-binding</keyword>
<dbReference type="EMBL" id="JWZT01003741">
    <property type="protein sequence ID" value="KII65669.1"/>
    <property type="molecule type" value="Genomic_DNA"/>
</dbReference>
<evidence type="ECO:0000256" key="1">
    <source>
        <dbReference type="ARBA" id="ARBA00004123"/>
    </source>
</evidence>
<dbReference type="OrthoDB" id="76567at2759"/>
<dbReference type="InterPro" id="IPR017340">
    <property type="entry name" value="U1_snRNP-C"/>
</dbReference>
<evidence type="ECO:0000256" key="10">
    <source>
        <dbReference type="PIRNR" id="PIRNR037969"/>
    </source>
</evidence>
<protein>
    <recommendedName>
        <fullName evidence="9 10">U1 small nuclear ribonucleoprotein C</fullName>
        <shortName evidence="9 10">U1 snRNP C</shortName>
        <shortName evidence="9 10">U1-C</shortName>
        <shortName evidence="9 10">U1C</shortName>
    </recommendedName>
</protein>
<dbReference type="GO" id="GO:0000243">
    <property type="term" value="C:commitment complex"/>
    <property type="evidence" value="ECO:0007669"/>
    <property type="project" value="UniProtKB-UniRule"/>
</dbReference>
<evidence type="ECO:0000256" key="5">
    <source>
        <dbReference type="ARBA" id="ARBA00022884"/>
    </source>
</evidence>
<dbReference type="GO" id="GO:0003729">
    <property type="term" value="F:mRNA binding"/>
    <property type="evidence" value="ECO:0007669"/>
    <property type="project" value="UniProtKB-UniRule"/>
</dbReference>
<dbReference type="GO" id="GO:0030627">
    <property type="term" value="F:pre-mRNA 5'-splice site binding"/>
    <property type="evidence" value="ECO:0007669"/>
    <property type="project" value="InterPro"/>
</dbReference>
<feature type="compositionally biased region" description="Pro residues" evidence="11">
    <location>
        <begin position="137"/>
        <end position="154"/>
    </location>
</feature>
<dbReference type="SUPFAM" id="SSF57667">
    <property type="entry name" value="beta-beta-alpha zinc fingers"/>
    <property type="match status" value="1"/>
</dbReference>
<evidence type="ECO:0000256" key="8">
    <source>
        <dbReference type="ARBA" id="ARBA00046357"/>
    </source>
</evidence>
<comment type="function">
    <text evidence="10">Component of the U1 snRNP, which is essential for recognition of the pre-mRNA 5' splice-site and the subsequent assembly of the spliceosome. U1-C is directly involved in initial 5' splice-site recognition for both constitutive and regulated alternative splicing. The interaction with the 5' splice-site seems to precede base-pairing between the pre-mRNA and the U1 snRNA.</text>
</comment>
<evidence type="ECO:0000313" key="13">
    <source>
        <dbReference type="EMBL" id="KII65669.1"/>
    </source>
</evidence>
<comment type="subcellular location">
    <subcellularLocation>
        <location evidence="1 9 10">Nucleus</location>
    </subcellularLocation>
</comment>
<dbReference type="GO" id="GO:0008270">
    <property type="term" value="F:zinc ion binding"/>
    <property type="evidence" value="ECO:0007669"/>
    <property type="project" value="UniProtKB-UniRule"/>
</dbReference>
<evidence type="ECO:0000256" key="11">
    <source>
        <dbReference type="SAM" id="MobiDB-lite"/>
    </source>
</evidence>
<dbReference type="InterPro" id="IPR003604">
    <property type="entry name" value="Matrin/U1-like-C_Znf_C2H2"/>
</dbReference>
<evidence type="ECO:0000256" key="3">
    <source>
        <dbReference type="ARBA" id="ARBA00022771"/>
    </source>
</evidence>
<evidence type="ECO:0000256" key="9">
    <source>
        <dbReference type="HAMAP-Rule" id="MF_03153"/>
    </source>
</evidence>
<gene>
    <name evidence="13" type="ORF">RF11_16078</name>
</gene>
<sequence>MPKYYCDYCETSLTHDSPSVRKTHNQGKKHKENVRIYYNQWIGDKAQNIIDFYVQQYKLAVKKNPALAPGWQGQQPSVYVNPMIPAPLLPPPTGVPRPDGTLARPPMPDSSIPPPPMMQPPNMGYPMMMPPQGGQMWPPPPGPGMMPPGAPFMPPYSGGPGQPLQPPPMMVRPQMPYRQPAPDTNVE</sequence>
<dbReference type="GO" id="GO:0005685">
    <property type="term" value="C:U1 snRNP"/>
    <property type="evidence" value="ECO:0007669"/>
    <property type="project" value="UniProtKB-UniRule"/>
</dbReference>
<evidence type="ECO:0000256" key="7">
    <source>
        <dbReference type="ARBA" id="ARBA00023274"/>
    </source>
</evidence>
<organism evidence="13 14">
    <name type="scientific">Thelohanellus kitauei</name>
    <name type="common">Myxosporean</name>
    <dbReference type="NCBI Taxonomy" id="669202"/>
    <lineage>
        <taxon>Eukaryota</taxon>
        <taxon>Metazoa</taxon>
        <taxon>Cnidaria</taxon>
        <taxon>Myxozoa</taxon>
        <taxon>Myxosporea</taxon>
        <taxon>Bivalvulida</taxon>
        <taxon>Platysporina</taxon>
        <taxon>Myxobolidae</taxon>
        <taxon>Thelohanellus</taxon>
    </lineage>
</organism>
<proteinExistence type="inferred from homology"/>
<feature type="compositionally biased region" description="Low complexity" evidence="11">
    <location>
        <begin position="171"/>
        <end position="180"/>
    </location>
</feature>
<keyword evidence="14" id="KW-1185">Reference proteome</keyword>
<dbReference type="PANTHER" id="PTHR31148">
    <property type="entry name" value="U1 SMALL NUCLEAR RIBONUCLEOPROTEIN C"/>
    <property type="match status" value="1"/>
</dbReference>
<dbReference type="PROSITE" id="PS50171">
    <property type="entry name" value="ZF_MATRIN"/>
    <property type="match status" value="1"/>
</dbReference>
<dbReference type="GO" id="GO:0000395">
    <property type="term" value="P:mRNA 5'-splice site recognition"/>
    <property type="evidence" value="ECO:0007669"/>
    <property type="project" value="UniProtKB-UniRule"/>
</dbReference>
<evidence type="ECO:0000259" key="12">
    <source>
        <dbReference type="PROSITE" id="PS50171"/>
    </source>
</evidence>
<dbReference type="Proteomes" id="UP000031668">
    <property type="component" value="Unassembled WGS sequence"/>
</dbReference>
<reference evidence="13 14" key="1">
    <citation type="journal article" date="2014" name="Genome Biol. Evol.">
        <title>The genome of the myxosporean Thelohanellus kitauei shows adaptations to nutrient acquisition within its fish host.</title>
        <authorList>
            <person name="Yang Y."/>
            <person name="Xiong J."/>
            <person name="Zhou Z."/>
            <person name="Huo F."/>
            <person name="Miao W."/>
            <person name="Ran C."/>
            <person name="Liu Y."/>
            <person name="Zhang J."/>
            <person name="Feng J."/>
            <person name="Wang M."/>
            <person name="Wang M."/>
            <person name="Wang L."/>
            <person name="Yao B."/>
        </authorList>
    </citation>
    <scope>NUCLEOTIDE SEQUENCE [LARGE SCALE GENOMIC DNA]</scope>
    <source>
        <strain evidence="13">Wuqing</strain>
    </source>
</reference>
<name>A0A0C2IJW3_THEKT</name>
<dbReference type="InterPro" id="IPR013085">
    <property type="entry name" value="U1-CZ_Znf_C2H2"/>
</dbReference>
<dbReference type="GO" id="GO:0071004">
    <property type="term" value="C:U2-type prespliceosome"/>
    <property type="evidence" value="ECO:0007669"/>
    <property type="project" value="UniProtKB-UniRule"/>
</dbReference>
<dbReference type="InterPro" id="IPR000690">
    <property type="entry name" value="Matrin/U1-C_Znf_C2H2"/>
</dbReference>
<comment type="subunit">
    <text evidence="8">Component of the U1 snRNP. The U1 snRNP is composed of the U1 snRNA and the 7 core Sm proteins SNRPB, SNRPD1, SNRPD2, SNRPD3, SNRPE, SNRPF and SNRPG that assemble in a heptameric protein ring on the Sm site of the small nuclear RNA to form the core snRNP, and at least 3 U1 snRNP-specific proteins SNRNP70/U1-70K, SNRPA/U1-A and SNRPC/U1-C. SNRPC/U1-C interacts with U1 snRNA and the 5' splice-site region of the pre-mRNA. Interacts (via N-terminus) with TIA1 (via C-terminus); thereby promoting spliceosomal U1 snRNP recruitment to 5' splice sites.</text>
</comment>
<dbReference type="Pfam" id="PF06220">
    <property type="entry name" value="zf-U1"/>
    <property type="match status" value="1"/>
</dbReference>
<evidence type="ECO:0000256" key="2">
    <source>
        <dbReference type="ARBA" id="ARBA00022723"/>
    </source>
</evidence>
<accession>A0A0C2IJW3</accession>
<comment type="function">
    <text evidence="9">Component of the spliceosomal U1 snRNP, which is essential for recognition of the pre-mRNA 5' splice-site and the subsequent assembly of the spliceosome. U1-C is directly involved in initial 5' splice-site recognition for both constitutive and regulated alternative splicing. The interaction with the 5' splice-site seems to precede base-pairing between the pre-mRNA and the U1 snRNA. Stimulates commitment or early (E) complex formation by stabilizing the base pairing of the 5' end of the U1 snRNA and the 5' splice-site region.</text>
</comment>
<keyword evidence="7 9" id="KW-0687">Ribonucleoprotein</keyword>
<dbReference type="GO" id="GO:0030619">
    <property type="term" value="F:U1 snRNA binding"/>
    <property type="evidence" value="ECO:0007669"/>
    <property type="project" value="UniProtKB-UniRule"/>
</dbReference>
<evidence type="ECO:0000256" key="6">
    <source>
        <dbReference type="ARBA" id="ARBA00023242"/>
    </source>
</evidence>
<dbReference type="FunFam" id="3.30.160.60:FF:000059">
    <property type="entry name" value="U1 small nuclear ribonucleoprotein C"/>
    <property type="match status" value="1"/>
</dbReference>
<dbReference type="PANTHER" id="PTHR31148:SF1">
    <property type="entry name" value="U1 SMALL NUCLEAR RIBONUCLEOPROTEIN C"/>
    <property type="match status" value="1"/>
</dbReference>
<dbReference type="SMART" id="SM00451">
    <property type="entry name" value="ZnF_U1"/>
    <property type="match status" value="1"/>
</dbReference>
<dbReference type="OMA" id="MMPTGPR"/>
<feature type="region of interest" description="Disordered" evidence="11">
    <location>
        <begin position="137"/>
        <end position="187"/>
    </location>
</feature>
<keyword evidence="6 9" id="KW-0539">Nucleus</keyword>
<comment type="similarity">
    <text evidence="9 10">Belongs to the U1 small nuclear ribonucleoprotein C family.</text>
</comment>
<dbReference type="HAMAP" id="MF_03153">
    <property type="entry name" value="U1_C"/>
    <property type="match status" value="1"/>
</dbReference>
<keyword evidence="2 9" id="KW-0479">Metal-binding</keyword>
<dbReference type="Gene3D" id="3.30.160.60">
    <property type="entry name" value="Classic Zinc Finger"/>
    <property type="match status" value="1"/>
</dbReference>
<evidence type="ECO:0000256" key="4">
    <source>
        <dbReference type="ARBA" id="ARBA00022833"/>
    </source>
</evidence>
<comment type="caution">
    <text evidence="13">The sequence shown here is derived from an EMBL/GenBank/DDBJ whole genome shotgun (WGS) entry which is preliminary data.</text>
</comment>
<dbReference type="InterPro" id="IPR036236">
    <property type="entry name" value="Znf_C2H2_sf"/>
</dbReference>
<keyword evidence="4 9" id="KW-0862">Zinc</keyword>
<feature type="region of interest" description="Disordered" evidence="11">
    <location>
        <begin position="91"/>
        <end position="119"/>
    </location>
</feature>